<keyword evidence="2" id="KW-0521">NADP</keyword>
<dbReference type="Pfam" id="PF13561">
    <property type="entry name" value="adh_short_C2"/>
    <property type="match status" value="1"/>
</dbReference>
<evidence type="ECO:0000313" key="3">
    <source>
        <dbReference type="EMBL" id="CAF9907565.1"/>
    </source>
</evidence>
<protein>
    <submittedName>
        <fullName evidence="3">Uncharacterized protein</fullName>
    </submittedName>
</protein>
<dbReference type="Gene3D" id="3.40.50.720">
    <property type="entry name" value="NAD(P)-binding Rossmann-like Domain"/>
    <property type="match status" value="1"/>
</dbReference>
<dbReference type="PANTHER" id="PTHR42760:SF103">
    <property type="entry name" value="SHORT-CHAIN DEHYDROGENASE_REDUCTASE SDR"/>
    <property type="match status" value="1"/>
</dbReference>
<dbReference type="InterPro" id="IPR020904">
    <property type="entry name" value="Sc_DH/Rdtase_CS"/>
</dbReference>
<comment type="caution">
    <text evidence="3">The sequence shown here is derived from an EMBL/GenBank/DDBJ whole genome shotgun (WGS) entry which is preliminary data.</text>
</comment>
<dbReference type="InterPro" id="IPR036291">
    <property type="entry name" value="NAD(P)-bd_dom_sf"/>
</dbReference>
<dbReference type="AlphaFoldDB" id="A0A8H3I8U3"/>
<sequence>MAQALAEAGASAIALLDVKQSLGDNSAAELHSTTGIPVQFYKVDVRDENAITEVVANITSDLGTPSIVINSAGVVDSNLPAQRYPAPLFRTLIDVNLNGSFLVSQACARAMIASKTPGSIIFLGSIAGVRVLHPQEQCAYNASKAAVIQLCKSLAAEWAPHGVRCNTISPGYMDTALNREADLEAVKGHWANMTPMHRLGQPDELNGLAVFLASDASGFMTGSNVMCDQSIPTLG</sequence>
<gene>
    <name evidence="3" type="ORF">HETSPECPRED_007168</name>
</gene>
<proteinExistence type="inferred from homology"/>
<evidence type="ECO:0000256" key="2">
    <source>
        <dbReference type="ARBA" id="ARBA00022857"/>
    </source>
</evidence>
<evidence type="ECO:0000313" key="4">
    <source>
        <dbReference type="Proteomes" id="UP000664521"/>
    </source>
</evidence>
<organism evidence="3 4">
    <name type="scientific">Heterodermia speciosa</name>
    <dbReference type="NCBI Taxonomy" id="116794"/>
    <lineage>
        <taxon>Eukaryota</taxon>
        <taxon>Fungi</taxon>
        <taxon>Dikarya</taxon>
        <taxon>Ascomycota</taxon>
        <taxon>Pezizomycotina</taxon>
        <taxon>Lecanoromycetes</taxon>
        <taxon>OSLEUM clade</taxon>
        <taxon>Lecanoromycetidae</taxon>
        <taxon>Caliciales</taxon>
        <taxon>Physciaceae</taxon>
        <taxon>Heterodermia</taxon>
    </lineage>
</organism>
<accession>A0A8H3I8U3</accession>
<dbReference type="PRINTS" id="PR00080">
    <property type="entry name" value="SDRFAMILY"/>
</dbReference>
<dbReference type="SUPFAM" id="SSF51735">
    <property type="entry name" value="NAD(P)-binding Rossmann-fold domains"/>
    <property type="match status" value="1"/>
</dbReference>
<dbReference type="Proteomes" id="UP000664521">
    <property type="component" value="Unassembled WGS sequence"/>
</dbReference>
<dbReference type="PROSITE" id="PS00061">
    <property type="entry name" value="ADH_SHORT"/>
    <property type="match status" value="1"/>
</dbReference>
<dbReference type="FunFam" id="3.40.50.720:FF:000084">
    <property type="entry name" value="Short-chain dehydrogenase reductase"/>
    <property type="match status" value="1"/>
</dbReference>
<dbReference type="EMBL" id="CAJPDS010000005">
    <property type="protein sequence ID" value="CAF9907565.1"/>
    <property type="molecule type" value="Genomic_DNA"/>
</dbReference>
<name>A0A8H3I8U3_9LECA</name>
<comment type="similarity">
    <text evidence="1">Belongs to the short-chain dehydrogenases/reductases (SDR) family.</text>
</comment>
<dbReference type="PRINTS" id="PR00081">
    <property type="entry name" value="GDHRDH"/>
</dbReference>
<dbReference type="GO" id="GO:0016616">
    <property type="term" value="F:oxidoreductase activity, acting on the CH-OH group of donors, NAD or NADP as acceptor"/>
    <property type="evidence" value="ECO:0007669"/>
    <property type="project" value="TreeGrafter"/>
</dbReference>
<evidence type="ECO:0000256" key="1">
    <source>
        <dbReference type="ARBA" id="ARBA00006484"/>
    </source>
</evidence>
<keyword evidence="4" id="KW-1185">Reference proteome</keyword>
<dbReference type="PANTHER" id="PTHR42760">
    <property type="entry name" value="SHORT-CHAIN DEHYDROGENASES/REDUCTASES FAMILY MEMBER"/>
    <property type="match status" value="1"/>
</dbReference>
<dbReference type="InterPro" id="IPR002347">
    <property type="entry name" value="SDR_fam"/>
</dbReference>
<dbReference type="OrthoDB" id="5325318at2759"/>
<reference evidence="3" key="1">
    <citation type="submission" date="2021-03" db="EMBL/GenBank/DDBJ databases">
        <authorList>
            <person name="Tagirdzhanova G."/>
        </authorList>
    </citation>
    <scope>NUCLEOTIDE SEQUENCE</scope>
</reference>